<feature type="compositionally biased region" description="Basic and acidic residues" evidence="1">
    <location>
        <begin position="91"/>
        <end position="107"/>
    </location>
</feature>
<feature type="region of interest" description="Disordered" evidence="1">
    <location>
        <begin position="68"/>
        <end position="126"/>
    </location>
</feature>
<gene>
    <name evidence="2" type="ORF">DF017_35380</name>
</gene>
<evidence type="ECO:0000313" key="3">
    <source>
        <dbReference type="Proteomes" id="UP000281098"/>
    </source>
</evidence>
<proteinExistence type="predicted"/>
<evidence type="ECO:0000313" key="2">
    <source>
        <dbReference type="EMBL" id="RQY78998.1"/>
    </source>
</evidence>
<dbReference type="Proteomes" id="UP000281098">
    <property type="component" value="Unassembled WGS sequence"/>
</dbReference>
<protein>
    <submittedName>
        <fullName evidence="2">Uncharacterized protein</fullName>
    </submittedName>
</protein>
<evidence type="ECO:0000256" key="1">
    <source>
        <dbReference type="SAM" id="MobiDB-lite"/>
    </source>
</evidence>
<sequence length="126" mass="13825">MKKTAIGSRLDAWEALAGRCCRGAGKAAAVRTRRGAPTGRSTRRSEPLQRRDAALCVGMRRPRWQSIRRRRRLERRDGCRDPDVAGAGPRARPEHELRARLRARVEGRPAPGRDAGGGRAPGANSP</sequence>
<accession>A0ABX9YER7</accession>
<name>A0ABX9YER7_9BURK</name>
<feature type="region of interest" description="Disordered" evidence="1">
    <location>
        <begin position="26"/>
        <end position="54"/>
    </location>
</feature>
<organism evidence="2 3">
    <name type="scientific">Burkholderia stagnalis</name>
    <dbReference type="NCBI Taxonomy" id="1503054"/>
    <lineage>
        <taxon>Bacteria</taxon>
        <taxon>Pseudomonadati</taxon>
        <taxon>Pseudomonadota</taxon>
        <taxon>Betaproteobacteria</taxon>
        <taxon>Burkholderiales</taxon>
        <taxon>Burkholderiaceae</taxon>
        <taxon>Burkholderia</taxon>
        <taxon>Burkholderia cepacia complex</taxon>
    </lineage>
</organism>
<feature type="compositionally biased region" description="Basic and acidic residues" evidence="1">
    <location>
        <begin position="74"/>
        <end position="83"/>
    </location>
</feature>
<dbReference type="EMBL" id="QTPM01000092">
    <property type="protein sequence ID" value="RQY78998.1"/>
    <property type="molecule type" value="Genomic_DNA"/>
</dbReference>
<reference evidence="2 3" key="1">
    <citation type="submission" date="2018-08" db="EMBL/GenBank/DDBJ databases">
        <title>Comparative analysis of Burkholderia isolates from Puerto Rico.</title>
        <authorList>
            <person name="Hall C."/>
            <person name="Sahl J."/>
            <person name="Wagner D."/>
        </authorList>
    </citation>
    <scope>NUCLEOTIDE SEQUENCE [LARGE SCALE GENOMIC DNA]</scope>
    <source>
        <strain evidence="2 3">Bp8966</strain>
    </source>
</reference>
<keyword evidence="3" id="KW-1185">Reference proteome</keyword>
<comment type="caution">
    <text evidence="2">The sequence shown here is derived from an EMBL/GenBank/DDBJ whole genome shotgun (WGS) entry which is preliminary data.</text>
</comment>
<feature type="compositionally biased region" description="Basic and acidic residues" evidence="1">
    <location>
        <begin position="43"/>
        <end position="53"/>
    </location>
</feature>